<dbReference type="PANTHER" id="PTHR11857">
    <property type="entry name" value="ODORANT BINDING PROTEIN-RELATED"/>
    <property type="match status" value="1"/>
</dbReference>
<evidence type="ECO:0000256" key="3">
    <source>
        <dbReference type="ARBA" id="ARBA00022525"/>
    </source>
</evidence>
<evidence type="ECO:0000313" key="7">
    <source>
        <dbReference type="EMBL" id="UZH23337.1"/>
    </source>
</evidence>
<dbReference type="EMBL" id="ON419954">
    <property type="protein sequence ID" value="UZH23337.1"/>
    <property type="molecule type" value="mRNA"/>
</dbReference>
<comment type="subcellular location">
    <subcellularLocation>
        <location evidence="1">Secreted</location>
    </subcellularLocation>
</comment>
<gene>
    <name evidence="7" type="primary">OBP99b</name>
</gene>
<keyword evidence="4 6" id="KW-0732">Signal</keyword>
<dbReference type="GO" id="GO:0005549">
    <property type="term" value="F:odorant binding"/>
    <property type="evidence" value="ECO:0007669"/>
    <property type="project" value="InterPro"/>
</dbReference>
<organism evidence="7">
    <name type="scientific">Anastrepha ludens</name>
    <name type="common">Mexican fruit fly</name>
    <dbReference type="NCBI Taxonomy" id="28586"/>
    <lineage>
        <taxon>Eukaryota</taxon>
        <taxon>Metazoa</taxon>
        <taxon>Ecdysozoa</taxon>
        <taxon>Arthropoda</taxon>
        <taxon>Hexapoda</taxon>
        <taxon>Insecta</taxon>
        <taxon>Pterygota</taxon>
        <taxon>Neoptera</taxon>
        <taxon>Endopterygota</taxon>
        <taxon>Diptera</taxon>
        <taxon>Brachycera</taxon>
        <taxon>Muscomorpha</taxon>
        <taxon>Tephritoidea</taxon>
        <taxon>Tephritidae</taxon>
        <taxon>Anastrepha</taxon>
    </lineage>
</organism>
<protein>
    <submittedName>
        <fullName evidence="7">Odorant binding protein 99b</fullName>
    </submittedName>
</protein>
<reference evidence="7" key="2">
    <citation type="submission" date="2022-05" db="EMBL/GenBank/DDBJ databases">
        <authorList>
            <person name="Segura Leon O.L."/>
            <person name="Torres Huerta B."/>
            <person name="Meza Hernandez S.J."/>
        </authorList>
    </citation>
    <scope>NUCLEOTIDE SEQUENCE</scope>
</reference>
<dbReference type="InterPro" id="IPR006170">
    <property type="entry name" value="PBP/GOBP"/>
</dbReference>
<dbReference type="PANTHER" id="PTHR11857:SF46">
    <property type="entry name" value="GENERAL ODORANT-BINDING PROTEIN 99A-RELATED"/>
    <property type="match status" value="1"/>
</dbReference>
<name>A0A9E8DAH5_9MUSC</name>
<comment type="similarity">
    <text evidence="2">Belongs to the PBP/GOBP family.</text>
</comment>
<reference evidence="7" key="1">
    <citation type="journal article" date="2022" name="Int. J. Mol. Sci.">
        <title>Identification of Candidate Chemosensory Gene Families by Head Transcriptomes Analysis in the Mexican Fruit Fly, Anastrepha ludens Loew (Diptera: Tephritidae).</title>
        <authorList>
            <person name="Segura-Leon O.L."/>
            <person name="Torres-Huerta B."/>
            <person name="Estrada-Perez A.R."/>
            <person name="Cibrian-Tovar J."/>
            <person name="Hernandez-Hernandez F.C."/>
            <person name="Cruz-Jaramillo J.L."/>
            <person name="Meza-Hernandez J.S."/>
            <person name="Sanchez-Galicia F."/>
        </authorList>
    </citation>
    <scope>NUCLEOTIDE SEQUENCE</scope>
</reference>
<dbReference type="GO" id="GO:0007608">
    <property type="term" value="P:sensory perception of smell"/>
    <property type="evidence" value="ECO:0007669"/>
    <property type="project" value="TreeGrafter"/>
</dbReference>
<accession>A0A9E8DAH5</accession>
<dbReference type="CDD" id="cd23992">
    <property type="entry name" value="PBP_GOBP"/>
    <property type="match status" value="1"/>
</dbReference>
<feature type="signal peptide" evidence="6">
    <location>
        <begin position="1"/>
        <end position="37"/>
    </location>
</feature>
<dbReference type="AlphaFoldDB" id="A0A9E8DAH5"/>
<dbReference type="Pfam" id="PF01395">
    <property type="entry name" value="PBP_GOBP"/>
    <property type="match status" value="1"/>
</dbReference>
<proteinExistence type="evidence at transcript level"/>
<evidence type="ECO:0000256" key="5">
    <source>
        <dbReference type="ARBA" id="ARBA00023157"/>
    </source>
</evidence>
<keyword evidence="5" id="KW-1015">Disulfide bond</keyword>
<evidence type="ECO:0000256" key="6">
    <source>
        <dbReference type="SAM" id="SignalP"/>
    </source>
</evidence>
<sequence length="172" mass="19550">MRLFATTVASFALLHTLQRIMKFFIIAFLSLIALVLADHDHDHAGHSDYVVKTNEDLVEARKQCVSKLSIPDDLVEKYRKWEYPDDEKSRCFLKCIFEQFGLYDDEKGFDIHKIHHQLEGDKVDHSGDVHAKIENCAKEGADAADACTRAYRGITCFFKNNLSLVKQSVGSA</sequence>
<dbReference type="SUPFAM" id="SSF47565">
    <property type="entry name" value="Insect pheromone/odorant-binding proteins"/>
    <property type="match status" value="1"/>
</dbReference>
<evidence type="ECO:0000256" key="1">
    <source>
        <dbReference type="ARBA" id="ARBA00004613"/>
    </source>
</evidence>
<feature type="chain" id="PRO_5041734869" evidence="6">
    <location>
        <begin position="38"/>
        <end position="172"/>
    </location>
</feature>
<dbReference type="SMART" id="SM00708">
    <property type="entry name" value="PhBP"/>
    <property type="match status" value="1"/>
</dbReference>
<dbReference type="InterPro" id="IPR036728">
    <property type="entry name" value="PBP_GOBP_sf"/>
</dbReference>
<dbReference type="Gene3D" id="1.10.238.20">
    <property type="entry name" value="Pheromone/general odorant binding protein domain"/>
    <property type="match status" value="1"/>
</dbReference>
<dbReference type="GO" id="GO:0005615">
    <property type="term" value="C:extracellular space"/>
    <property type="evidence" value="ECO:0007669"/>
    <property type="project" value="TreeGrafter"/>
</dbReference>
<keyword evidence="3" id="KW-0964">Secreted</keyword>
<evidence type="ECO:0000256" key="2">
    <source>
        <dbReference type="ARBA" id="ARBA00008098"/>
    </source>
</evidence>
<evidence type="ECO:0000256" key="4">
    <source>
        <dbReference type="ARBA" id="ARBA00022729"/>
    </source>
</evidence>